<dbReference type="SMART" id="SM00530">
    <property type="entry name" value="HTH_XRE"/>
    <property type="match status" value="1"/>
</dbReference>
<feature type="domain" description="HTH cro/C1-type" evidence="1">
    <location>
        <begin position="12"/>
        <end position="66"/>
    </location>
</feature>
<dbReference type="InterPro" id="IPR010982">
    <property type="entry name" value="Lambda_DNA-bd_dom_sf"/>
</dbReference>
<dbReference type="CDD" id="cd00093">
    <property type="entry name" value="HTH_XRE"/>
    <property type="match status" value="1"/>
</dbReference>
<dbReference type="EMBL" id="KR053194">
    <property type="protein sequence ID" value="AKJ72056.1"/>
    <property type="molecule type" value="Genomic_DNA"/>
</dbReference>
<protein>
    <submittedName>
        <fullName evidence="2">Putative DNA binding protein</fullName>
    </submittedName>
</protein>
<dbReference type="SUPFAM" id="SSF47413">
    <property type="entry name" value="lambda repressor-like DNA-binding domains"/>
    <property type="match status" value="1"/>
</dbReference>
<dbReference type="Pfam" id="PF13560">
    <property type="entry name" value="HTH_31"/>
    <property type="match status" value="1"/>
</dbReference>
<keyword evidence="3" id="KW-1185">Reference proteome</keyword>
<dbReference type="RefSeq" id="YP_009324433.1">
    <property type="nucleotide sequence ID" value="NC_031936.1"/>
</dbReference>
<reference evidence="2 3" key="1">
    <citation type="submission" date="2015-04" db="EMBL/GenBank/DDBJ databases">
        <title>Locating and activating molecular 'time bombs': can Mycolata prophages be selectively induced en masse to biologically control activated sludge foaming?</title>
        <authorList>
            <person name="Dyson Z.A."/>
            <person name="Brown T.L."/>
            <person name="Farrar B."/>
            <person name="Doyle S."/>
            <person name="Tucci J."/>
            <person name="Seviour R.J."/>
            <person name="Petrovski S."/>
        </authorList>
    </citation>
    <scope>NUCLEOTIDE SEQUENCE [LARGE SCALE GENOMIC DNA]</scope>
</reference>
<accession>A0A162E148</accession>
<dbReference type="GeneID" id="30309356"/>
<dbReference type="KEGG" id="vg:30309356"/>
<dbReference type="PROSITE" id="PS50943">
    <property type="entry name" value="HTH_CROC1"/>
    <property type="match status" value="1"/>
</dbReference>
<gene>
    <name evidence="2" type="ORF">GAL1_41</name>
</gene>
<evidence type="ECO:0000259" key="1">
    <source>
        <dbReference type="PROSITE" id="PS50943"/>
    </source>
</evidence>
<proteinExistence type="predicted"/>
<dbReference type="Proteomes" id="UP000201404">
    <property type="component" value="Genome"/>
</dbReference>
<evidence type="ECO:0000313" key="3">
    <source>
        <dbReference type="Proteomes" id="UP000201404"/>
    </source>
</evidence>
<organism evidence="2 3">
    <name type="scientific">Gordonia phage GAL1</name>
    <dbReference type="NCBI Taxonomy" id="1647469"/>
    <lineage>
        <taxon>Viruses</taxon>
        <taxon>Duplodnaviria</taxon>
        <taxon>Heunggongvirae</taxon>
        <taxon>Uroviricota</taxon>
        <taxon>Caudoviricetes</taxon>
        <taxon>Galunavirus</taxon>
        <taxon>Galunavirus GAL1</taxon>
    </lineage>
</organism>
<dbReference type="GO" id="GO:0003677">
    <property type="term" value="F:DNA binding"/>
    <property type="evidence" value="ECO:0007669"/>
    <property type="project" value="InterPro"/>
</dbReference>
<sequence length="108" mass="11913">MKYSRQEVARRIREARIARRMSQKALGDLVDMNSTAICRTETGQRTVTLEQAAAIAEVLGIDFGQLLGHSTDEILTPAGELRIMADRLLVIADVLDAATRTDTEESQP</sequence>
<evidence type="ECO:0000313" key="2">
    <source>
        <dbReference type="EMBL" id="AKJ72056.1"/>
    </source>
</evidence>
<name>A0A162E148_9CAUD</name>
<dbReference type="InterPro" id="IPR001387">
    <property type="entry name" value="Cro/C1-type_HTH"/>
</dbReference>
<dbReference type="Gene3D" id="1.10.260.40">
    <property type="entry name" value="lambda repressor-like DNA-binding domains"/>
    <property type="match status" value="1"/>
</dbReference>